<organism evidence="3 4">
    <name type="scientific">[Bacillus] enclensis</name>
    <dbReference type="NCBI Taxonomy" id="1402860"/>
    <lineage>
        <taxon>Bacteria</taxon>
        <taxon>Bacillati</taxon>
        <taxon>Bacillota</taxon>
        <taxon>Bacilli</taxon>
        <taxon>Bacillales</taxon>
        <taxon>Bacillaceae</taxon>
        <taxon>Rossellomorea</taxon>
    </lineage>
</organism>
<keyword evidence="4" id="KW-1185">Reference proteome</keyword>
<feature type="domain" description="VWFA" evidence="2">
    <location>
        <begin position="150"/>
        <end position="338"/>
    </location>
</feature>
<proteinExistence type="predicted"/>
<gene>
    <name evidence="3" type="ORF">GA0061094_4130</name>
</gene>
<dbReference type="SUPFAM" id="SSF53300">
    <property type="entry name" value="vWA-like"/>
    <property type="match status" value="1"/>
</dbReference>
<dbReference type="Gene3D" id="3.40.50.410">
    <property type="entry name" value="von Willebrand factor, type A domain"/>
    <property type="match status" value="1"/>
</dbReference>
<evidence type="ECO:0000256" key="1">
    <source>
        <dbReference type="SAM" id="MobiDB-lite"/>
    </source>
</evidence>
<name>A0A0V8H796_9BACI</name>
<dbReference type="Proteomes" id="UP000181997">
    <property type="component" value="Unassembled WGS sequence"/>
</dbReference>
<dbReference type="OrthoDB" id="9783818at2"/>
<evidence type="ECO:0000313" key="3">
    <source>
        <dbReference type="EMBL" id="SCC34279.1"/>
    </source>
</evidence>
<reference evidence="4" key="1">
    <citation type="submission" date="2016-08" db="EMBL/GenBank/DDBJ databases">
        <authorList>
            <person name="Varghese N."/>
            <person name="Submissions Spin"/>
        </authorList>
    </citation>
    <scope>NUCLEOTIDE SEQUENCE [LARGE SCALE GENOMIC DNA]</scope>
    <source>
        <strain evidence="4">SGD-1123</strain>
    </source>
</reference>
<dbReference type="InterPro" id="IPR036465">
    <property type="entry name" value="vWFA_dom_sf"/>
</dbReference>
<dbReference type="InterPro" id="IPR002035">
    <property type="entry name" value="VWF_A"/>
</dbReference>
<feature type="compositionally biased region" description="Basic and acidic residues" evidence="1">
    <location>
        <begin position="20"/>
        <end position="43"/>
    </location>
</feature>
<sequence length="454" mass="51560">MKKLMTFLCSAAIILAGCGSDDKKETGEKADAAPRHDVKKEEPTEQWWNEEPEYYKKPDTGRELTEIENQLMRKPGPLSGDHYDVQKAKKKLDELPKDANKDEIERAILSLIHEDYHEETKTFIKFDPSVNVNVNRPDQKSEELAAKKSHFAILLDASGSMNAKNQNGTRMDEAKDAINSFIETLPGNSTLSIRVYGHKGSSADKDKELSCGNTERIYEGGADSAKVTVALDKLQAKGWTPIGKALSETKNDIPEDAAASIVYVVSDGIETCGSDPVAEAKKLADEGIQPIINIIGFQVDNEAQTLLKKVAEAGNGEFSYVDSKQELEKYWEEEYQRMMDAWDEWKAEGMKQADEKSEELMNLATETGNSIMDKSELEFKRAEELIAYLEEERKLENAGDVWSRFYDRQTDIWQYGYHTSTDNWQDSYHNGNGVWREFYNEGNAKWTEYYHKTY</sequence>
<dbReference type="SMART" id="SM00327">
    <property type="entry name" value="VWA"/>
    <property type="match status" value="1"/>
</dbReference>
<accession>A0A0V8H796</accession>
<feature type="region of interest" description="Disordered" evidence="1">
    <location>
        <begin position="20"/>
        <end position="53"/>
    </location>
</feature>
<protein>
    <submittedName>
        <fullName evidence="3">Ca-activated chloride channel family protein</fullName>
    </submittedName>
</protein>
<evidence type="ECO:0000313" key="4">
    <source>
        <dbReference type="Proteomes" id="UP000181997"/>
    </source>
</evidence>
<dbReference type="Pfam" id="PF13519">
    <property type="entry name" value="VWA_2"/>
    <property type="match status" value="1"/>
</dbReference>
<dbReference type="AlphaFoldDB" id="A0A0V8H796"/>
<evidence type="ECO:0000259" key="2">
    <source>
        <dbReference type="PROSITE" id="PS50234"/>
    </source>
</evidence>
<dbReference type="EMBL" id="FMAU01000009">
    <property type="protein sequence ID" value="SCC34279.1"/>
    <property type="molecule type" value="Genomic_DNA"/>
</dbReference>
<dbReference type="PROSITE" id="PS50234">
    <property type="entry name" value="VWFA"/>
    <property type="match status" value="1"/>
</dbReference>
<dbReference type="PROSITE" id="PS51257">
    <property type="entry name" value="PROKAR_LIPOPROTEIN"/>
    <property type="match status" value="1"/>
</dbReference>
<dbReference type="RefSeq" id="WP_058299911.1">
    <property type="nucleotide sequence ID" value="NZ_FMAU01000009.1"/>
</dbReference>